<dbReference type="SMART" id="SM00382">
    <property type="entry name" value="AAA"/>
    <property type="match status" value="1"/>
</dbReference>
<gene>
    <name evidence="7" type="ORF">GCM10025864_43530</name>
</gene>
<feature type="domain" description="ABC transporter" evidence="6">
    <location>
        <begin position="33"/>
        <end position="260"/>
    </location>
</feature>
<dbReference type="InterPro" id="IPR003593">
    <property type="entry name" value="AAA+_ATPase"/>
</dbReference>
<dbReference type="Pfam" id="PF00005">
    <property type="entry name" value="ABC_tran"/>
    <property type="match status" value="1"/>
</dbReference>
<feature type="region of interest" description="Disordered" evidence="5">
    <location>
        <begin position="1"/>
        <end position="23"/>
    </location>
</feature>
<keyword evidence="2" id="KW-0813">Transport</keyword>
<evidence type="ECO:0000256" key="1">
    <source>
        <dbReference type="ARBA" id="ARBA00005417"/>
    </source>
</evidence>
<evidence type="ECO:0000256" key="2">
    <source>
        <dbReference type="ARBA" id="ARBA00022448"/>
    </source>
</evidence>
<sequence>MSLLRRTNVVPDAGTGAGAGHDGAPGAAVPLTVRLDDVHVRLGERDVLRGIDLELAEHRVGVVGANGSGKSTLARLLNGLVVPTRGQVAVGGLDTRTQGAAVRRLVGFVFTDPDAQIVMPTVAEDVAYSLRPRRGEPGLPEAERAAVVHAALVERGLAGHADHPAHLLSGGQKQLLAITSVLVTRPRLLVADEPTTLLDLRNARAIGRLLGSVEQQVVVVTHDLDVLDGYDRVLVVDDGRVVADDEPAPALAFYRRLMGA</sequence>
<dbReference type="InterPro" id="IPR015856">
    <property type="entry name" value="ABC_transpr_CbiO/EcfA_su"/>
</dbReference>
<dbReference type="SUPFAM" id="SSF52540">
    <property type="entry name" value="P-loop containing nucleoside triphosphate hydrolases"/>
    <property type="match status" value="1"/>
</dbReference>
<comment type="similarity">
    <text evidence="1">Belongs to the ABC transporter superfamily.</text>
</comment>
<dbReference type="PANTHER" id="PTHR43553">
    <property type="entry name" value="HEAVY METAL TRANSPORTER"/>
    <property type="match status" value="1"/>
</dbReference>
<dbReference type="GO" id="GO:0005524">
    <property type="term" value="F:ATP binding"/>
    <property type="evidence" value="ECO:0007669"/>
    <property type="project" value="UniProtKB-KW"/>
</dbReference>
<evidence type="ECO:0000256" key="5">
    <source>
        <dbReference type="SAM" id="MobiDB-lite"/>
    </source>
</evidence>
<accession>A0ABQ6I9B2</accession>
<reference evidence="8" key="1">
    <citation type="journal article" date="2019" name="Int. J. Syst. Evol. Microbiol.">
        <title>The Global Catalogue of Microorganisms (GCM) 10K type strain sequencing project: providing services to taxonomists for standard genome sequencing and annotation.</title>
        <authorList>
            <consortium name="The Broad Institute Genomics Platform"/>
            <consortium name="The Broad Institute Genome Sequencing Center for Infectious Disease"/>
            <person name="Wu L."/>
            <person name="Ma J."/>
        </authorList>
    </citation>
    <scope>NUCLEOTIDE SEQUENCE [LARGE SCALE GENOMIC DNA]</scope>
    <source>
        <strain evidence="8">NBRC 106348</strain>
    </source>
</reference>
<evidence type="ECO:0000259" key="6">
    <source>
        <dbReference type="PROSITE" id="PS50893"/>
    </source>
</evidence>
<dbReference type="Proteomes" id="UP001157091">
    <property type="component" value="Unassembled WGS sequence"/>
</dbReference>
<evidence type="ECO:0000256" key="4">
    <source>
        <dbReference type="ARBA" id="ARBA00022840"/>
    </source>
</evidence>
<proteinExistence type="inferred from homology"/>
<comment type="caution">
    <text evidence="7">The sequence shown here is derived from an EMBL/GenBank/DDBJ whole genome shotgun (WGS) entry which is preliminary data.</text>
</comment>
<name>A0ABQ6I9B2_9MICO</name>
<dbReference type="EMBL" id="BSUK01000001">
    <property type="protein sequence ID" value="GMA26594.1"/>
    <property type="molecule type" value="Genomic_DNA"/>
</dbReference>
<keyword evidence="3" id="KW-0547">Nucleotide-binding</keyword>
<dbReference type="InterPro" id="IPR003439">
    <property type="entry name" value="ABC_transporter-like_ATP-bd"/>
</dbReference>
<organism evidence="7 8">
    <name type="scientific">Luteimicrobium album</name>
    <dbReference type="NCBI Taxonomy" id="1054550"/>
    <lineage>
        <taxon>Bacteria</taxon>
        <taxon>Bacillati</taxon>
        <taxon>Actinomycetota</taxon>
        <taxon>Actinomycetes</taxon>
        <taxon>Micrococcales</taxon>
        <taxon>Luteimicrobium</taxon>
    </lineage>
</organism>
<evidence type="ECO:0000313" key="7">
    <source>
        <dbReference type="EMBL" id="GMA26594.1"/>
    </source>
</evidence>
<dbReference type="PROSITE" id="PS50893">
    <property type="entry name" value="ABC_TRANSPORTER_2"/>
    <property type="match status" value="1"/>
</dbReference>
<dbReference type="PANTHER" id="PTHR43553:SF24">
    <property type="entry name" value="ENERGY-COUPLING FACTOR TRANSPORTER ATP-BINDING PROTEIN ECFA1"/>
    <property type="match status" value="1"/>
</dbReference>
<keyword evidence="4 7" id="KW-0067">ATP-binding</keyword>
<dbReference type="CDD" id="cd03225">
    <property type="entry name" value="ABC_cobalt_CbiO_domain1"/>
    <property type="match status" value="1"/>
</dbReference>
<keyword evidence="8" id="KW-1185">Reference proteome</keyword>
<dbReference type="InterPro" id="IPR050095">
    <property type="entry name" value="ECF_ABC_transporter_ATP-bd"/>
</dbReference>
<dbReference type="InterPro" id="IPR027417">
    <property type="entry name" value="P-loop_NTPase"/>
</dbReference>
<evidence type="ECO:0000313" key="8">
    <source>
        <dbReference type="Proteomes" id="UP001157091"/>
    </source>
</evidence>
<protein>
    <submittedName>
        <fullName evidence="7">Cobalt ABC transporter ATP-binding protein</fullName>
    </submittedName>
</protein>
<dbReference type="Gene3D" id="3.40.50.300">
    <property type="entry name" value="P-loop containing nucleotide triphosphate hydrolases"/>
    <property type="match status" value="1"/>
</dbReference>
<evidence type="ECO:0000256" key="3">
    <source>
        <dbReference type="ARBA" id="ARBA00022741"/>
    </source>
</evidence>